<proteinExistence type="predicted"/>
<feature type="compositionally biased region" description="Low complexity" evidence="1">
    <location>
        <begin position="305"/>
        <end position="370"/>
    </location>
</feature>
<evidence type="ECO:0000313" key="2">
    <source>
        <dbReference type="EMBL" id="JAQ12670.1"/>
    </source>
</evidence>
<evidence type="ECO:0000256" key="1">
    <source>
        <dbReference type="SAM" id="MobiDB-lite"/>
    </source>
</evidence>
<sequence length="419" mass="48319">MDLIGFGEQHNDETPDLYQPPQEDVVRRDSGFPVGGGDDSPNRNASNSGLPGFELVRSKMQEMMSMFDQLQMNLVGTLNSHESECNKKFQDLNREVESLKSSISSQPIPGVSTGNINDQSVSRIVQYLSQNHLNANLRLPTFSDYQNENPMLFLEELEQYFDAFPLLTDKDRLRITSTALKAVPYRWYISRKASFVTFAHFRKSFQDEFWSTEKQSDLIADLYNKTFRGDSMEIYARNLCLNLRFLEHPIPERVLVQVIIKHFHPDIQNDLLLMEINDVNTLFRKLRICDRFKARRQNHDGNDQRFYSKNSSSSFQHSKYQRANNNSNRSNNYQTHGQGSQNQQSSNQGKQGNQHNRGFNSNYANQNNSNWRERSLRDQGNRASVDVHALSVEEEQSGGINQQIDLLSGNDEPFQSLNL</sequence>
<name>A0A146M237_LYGHE</name>
<feature type="region of interest" description="Disordered" evidence="1">
    <location>
        <begin position="300"/>
        <end position="382"/>
    </location>
</feature>
<accession>A0A146M237</accession>
<evidence type="ECO:0008006" key="3">
    <source>
        <dbReference type="Google" id="ProtNLM"/>
    </source>
</evidence>
<reference evidence="2" key="1">
    <citation type="journal article" date="2016" name="Gigascience">
        <title>De novo construction of an expanded transcriptome assembly for the western tarnished plant bug, Lygus hesperus.</title>
        <authorList>
            <person name="Tassone E.E."/>
            <person name="Geib S.M."/>
            <person name="Hall B."/>
            <person name="Fabrick J.A."/>
            <person name="Brent C.S."/>
            <person name="Hull J.J."/>
        </authorList>
    </citation>
    <scope>NUCLEOTIDE SEQUENCE</scope>
</reference>
<dbReference type="AlphaFoldDB" id="A0A146M237"/>
<feature type="region of interest" description="Disordered" evidence="1">
    <location>
        <begin position="1"/>
        <end position="50"/>
    </location>
</feature>
<organism evidence="2">
    <name type="scientific">Lygus hesperus</name>
    <name type="common">Western plant bug</name>
    <dbReference type="NCBI Taxonomy" id="30085"/>
    <lineage>
        <taxon>Eukaryota</taxon>
        <taxon>Metazoa</taxon>
        <taxon>Ecdysozoa</taxon>
        <taxon>Arthropoda</taxon>
        <taxon>Hexapoda</taxon>
        <taxon>Insecta</taxon>
        <taxon>Pterygota</taxon>
        <taxon>Neoptera</taxon>
        <taxon>Paraneoptera</taxon>
        <taxon>Hemiptera</taxon>
        <taxon>Heteroptera</taxon>
        <taxon>Panheteroptera</taxon>
        <taxon>Cimicomorpha</taxon>
        <taxon>Miridae</taxon>
        <taxon>Mirini</taxon>
        <taxon>Lygus</taxon>
    </lineage>
</organism>
<dbReference type="EMBL" id="GDHC01005959">
    <property type="protein sequence ID" value="JAQ12670.1"/>
    <property type="molecule type" value="Transcribed_RNA"/>
</dbReference>
<gene>
    <name evidence="2" type="ORF">g.72889</name>
</gene>
<protein>
    <recommendedName>
        <fullName evidence="3">Retrotransposon gag domain-containing protein</fullName>
    </recommendedName>
</protein>
<feature type="compositionally biased region" description="Basic and acidic residues" evidence="1">
    <location>
        <begin position="371"/>
        <end position="380"/>
    </location>
</feature>